<reference evidence="1" key="1">
    <citation type="journal article" date="2015" name="Nature">
        <title>Complex archaea that bridge the gap between prokaryotes and eukaryotes.</title>
        <authorList>
            <person name="Spang A."/>
            <person name="Saw J.H."/>
            <person name="Jorgensen S.L."/>
            <person name="Zaremba-Niedzwiedzka K."/>
            <person name="Martijn J."/>
            <person name="Lind A.E."/>
            <person name="van Eijk R."/>
            <person name="Schleper C."/>
            <person name="Guy L."/>
            <person name="Ettema T.J."/>
        </authorList>
    </citation>
    <scope>NUCLEOTIDE SEQUENCE</scope>
</reference>
<dbReference type="EMBL" id="LAZR01006348">
    <property type="protein sequence ID" value="KKM92808.1"/>
    <property type="molecule type" value="Genomic_DNA"/>
</dbReference>
<sequence length="62" mass="7296">MPELRKYHVHLYRVSEKAEVNIQAKTEKEALEKALEKKDELKYGPVGFKLMAQAFKVDKFDE</sequence>
<comment type="caution">
    <text evidence="1">The sequence shown here is derived from an EMBL/GenBank/DDBJ whole genome shotgun (WGS) entry which is preliminary data.</text>
</comment>
<dbReference type="AlphaFoldDB" id="A0A0F9LH81"/>
<organism evidence="1">
    <name type="scientific">marine sediment metagenome</name>
    <dbReference type="NCBI Taxonomy" id="412755"/>
    <lineage>
        <taxon>unclassified sequences</taxon>
        <taxon>metagenomes</taxon>
        <taxon>ecological metagenomes</taxon>
    </lineage>
</organism>
<name>A0A0F9LH81_9ZZZZ</name>
<protein>
    <submittedName>
        <fullName evidence="1">Uncharacterized protein</fullName>
    </submittedName>
</protein>
<evidence type="ECO:0000313" key="1">
    <source>
        <dbReference type="EMBL" id="KKM92808.1"/>
    </source>
</evidence>
<gene>
    <name evidence="1" type="ORF">LCGC14_1214830</name>
</gene>
<accession>A0A0F9LH81</accession>
<proteinExistence type="predicted"/>